<evidence type="ECO:0000313" key="2">
    <source>
        <dbReference type="Proteomes" id="UP000294360"/>
    </source>
</evidence>
<organism evidence="1 2">
    <name type="scientific">Methylocella tundrae</name>
    <dbReference type="NCBI Taxonomy" id="227605"/>
    <lineage>
        <taxon>Bacteria</taxon>
        <taxon>Pseudomonadati</taxon>
        <taxon>Pseudomonadota</taxon>
        <taxon>Alphaproteobacteria</taxon>
        <taxon>Hyphomicrobiales</taxon>
        <taxon>Beijerinckiaceae</taxon>
        <taxon>Methylocella</taxon>
    </lineage>
</organism>
<evidence type="ECO:0000313" key="1">
    <source>
        <dbReference type="EMBL" id="VFU07884.1"/>
    </source>
</evidence>
<dbReference type="KEGG" id="mtun:MTUNDRAET4_0991"/>
<dbReference type="Proteomes" id="UP000294360">
    <property type="component" value="Chromosome"/>
</dbReference>
<dbReference type="RefSeq" id="WP_134487487.1">
    <property type="nucleotide sequence ID" value="NZ_CP139089.1"/>
</dbReference>
<name>A0A4U8YYK3_METTU</name>
<accession>A0A4U8YYK3</accession>
<dbReference type="AlphaFoldDB" id="A0A4U8YYK3"/>
<reference evidence="1 2" key="1">
    <citation type="submission" date="2019-03" db="EMBL/GenBank/DDBJ databases">
        <authorList>
            <person name="Kox A.R. M."/>
        </authorList>
    </citation>
    <scope>NUCLEOTIDE SEQUENCE [LARGE SCALE GENOMIC DNA]</scope>
    <source>
        <strain evidence="1">MTUNDRAET4 annotated genome</strain>
    </source>
</reference>
<protein>
    <submittedName>
        <fullName evidence="1">Uncharacterized protein</fullName>
    </submittedName>
</protein>
<gene>
    <name evidence="1" type="ORF">MTUNDRAET4_0991</name>
</gene>
<sequence>MRLTDKARVELALPALVMFDVMTSGVDDPTRPEAREAIDLFAQAAEEPFADLLPAKRRSLERRAERLFEDVMRQHRQEGALVAKAGLVWFYALQRIVAQDYLVLHAGGAMARGMDLIMPALQPAANEPALNRSAEKQAVRLLKRLNWLGYYEGVSLDEANLAA</sequence>
<proteinExistence type="predicted"/>
<dbReference type="EMBL" id="LR536450">
    <property type="protein sequence ID" value="VFU07884.1"/>
    <property type="molecule type" value="Genomic_DNA"/>
</dbReference>